<dbReference type="GO" id="GO:0006782">
    <property type="term" value="P:protoporphyrinogen IX biosynthetic process"/>
    <property type="evidence" value="ECO:0007669"/>
    <property type="project" value="UniProtKB-UniRule"/>
</dbReference>
<dbReference type="NCBIfam" id="TIGR00713">
    <property type="entry name" value="hemL"/>
    <property type="match status" value="1"/>
</dbReference>
<keyword evidence="5 9" id="KW-0963">Cytoplasm</keyword>
<evidence type="ECO:0000256" key="3">
    <source>
        <dbReference type="ARBA" id="ARBA00004819"/>
    </source>
</evidence>
<dbReference type="UniPathway" id="UPA00251">
    <property type="reaction ID" value="UER00317"/>
</dbReference>
<dbReference type="Gene3D" id="3.40.640.10">
    <property type="entry name" value="Type I PLP-dependent aspartate aminotransferase-like (Major domain)"/>
    <property type="match status" value="1"/>
</dbReference>
<dbReference type="GO" id="GO:0008483">
    <property type="term" value="F:transaminase activity"/>
    <property type="evidence" value="ECO:0007669"/>
    <property type="project" value="InterPro"/>
</dbReference>
<dbReference type="InterPro" id="IPR015421">
    <property type="entry name" value="PyrdxlP-dep_Trfase_major"/>
</dbReference>
<dbReference type="CDD" id="cd00610">
    <property type="entry name" value="OAT_like"/>
    <property type="match status" value="1"/>
</dbReference>
<keyword evidence="11" id="KW-1185">Reference proteome</keyword>
<reference evidence="10 11" key="1">
    <citation type="journal article" date="2015" name="Antonie Van Leeuwenhoek">
        <title>Oceanobacillus bengalensis sp. nov., a bacterium isolated from seawater of the Bay of Bengal.</title>
        <authorList>
            <person name="Yongchang O."/>
            <person name="Xiang W."/>
            <person name="Wang G."/>
        </authorList>
    </citation>
    <scope>NUCLEOTIDE SEQUENCE [LARGE SCALE GENOMIC DNA]</scope>
    <source>
        <strain evidence="10 11">MCCC 1K00260</strain>
    </source>
</reference>
<keyword evidence="7 9" id="KW-0413">Isomerase</keyword>
<name>A0A494Z5Y3_9BACI</name>
<evidence type="ECO:0000256" key="1">
    <source>
        <dbReference type="ARBA" id="ARBA00001579"/>
    </source>
</evidence>
<evidence type="ECO:0000256" key="8">
    <source>
        <dbReference type="ARBA" id="ARBA00023244"/>
    </source>
</evidence>
<comment type="cofactor">
    <cofactor evidence="2 9">
        <name>pyridoxal 5'-phosphate</name>
        <dbReference type="ChEBI" id="CHEBI:597326"/>
    </cofactor>
</comment>
<evidence type="ECO:0000256" key="2">
    <source>
        <dbReference type="ARBA" id="ARBA00001933"/>
    </source>
</evidence>
<dbReference type="Pfam" id="PF00202">
    <property type="entry name" value="Aminotran_3"/>
    <property type="match status" value="1"/>
</dbReference>
<dbReference type="InterPro" id="IPR015422">
    <property type="entry name" value="PyrdxlP-dep_Trfase_small"/>
</dbReference>
<dbReference type="Gene3D" id="3.90.1150.10">
    <property type="entry name" value="Aspartate Aminotransferase, domain 1"/>
    <property type="match status" value="1"/>
</dbReference>
<dbReference type="EC" id="5.4.3.8" evidence="9"/>
<dbReference type="SUPFAM" id="SSF53383">
    <property type="entry name" value="PLP-dependent transferases"/>
    <property type="match status" value="1"/>
</dbReference>
<dbReference type="OrthoDB" id="9807885at2"/>
<comment type="subunit">
    <text evidence="9">Homodimer.</text>
</comment>
<dbReference type="InterPro" id="IPR049704">
    <property type="entry name" value="Aminotrans_3_PPA_site"/>
</dbReference>
<evidence type="ECO:0000313" key="11">
    <source>
        <dbReference type="Proteomes" id="UP000281813"/>
    </source>
</evidence>
<organism evidence="10 11">
    <name type="scientific">Oceanobacillus bengalensis</name>
    <dbReference type="NCBI Taxonomy" id="1435466"/>
    <lineage>
        <taxon>Bacteria</taxon>
        <taxon>Bacillati</taxon>
        <taxon>Bacillota</taxon>
        <taxon>Bacilli</taxon>
        <taxon>Bacillales</taxon>
        <taxon>Bacillaceae</taxon>
        <taxon>Oceanobacillus</taxon>
    </lineage>
</organism>
<dbReference type="EMBL" id="RBZO01000003">
    <property type="protein sequence ID" value="RKQ17950.1"/>
    <property type="molecule type" value="Genomic_DNA"/>
</dbReference>
<accession>A0A494Z5Y3</accession>
<evidence type="ECO:0000256" key="7">
    <source>
        <dbReference type="ARBA" id="ARBA00023235"/>
    </source>
</evidence>
<protein>
    <recommendedName>
        <fullName evidence="9">Glutamate-1-semialdehyde 2,1-aminomutase</fullName>
        <shortName evidence="9">GSA</shortName>
        <ecNumber evidence="9">5.4.3.8</ecNumber>
    </recommendedName>
    <alternativeName>
        <fullName evidence="9">Glutamate-1-semialdehyde aminotransferase</fullName>
        <shortName evidence="9">GSA-AT</shortName>
    </alternativeName>
</protein>
<evidence type="ECO:0000256" key="4">
    <source>
        <dbReference type="ARBA" id="ARBA00008981"/>
    </source>
</evidence>
<comment type="pathway">
    <text evidence="3">Porphyrin-containing compound metabolism; protoporphyrin-IX biosynthesis; 5-aminolevulinate from L-glutamyl-tRNA(Glu): step 2/2.</text>
</comment>
<evidence type="ECO:0000256" key="5">
    <source>
        <dbReference type="ARBA" id="ARBA00022490"/>
    </source>
</evidence>
<dbReference type="PANTHER" id="PTHR43713:SF3">
    <property type="entry name" value="GLUTAMATE-1-SEMIALDEHYDE 2,1-AMINOMUTASE 1, CHLOROPLASTIC-RELATED"/>
    <property type="match status" value="1"/>
</dbReference>
<dbReference type="InterPro" id="IPR005814">
    <property type="entry name" value="Aminotrans_3"/>
</dbReference>
<dbReference type="PROSITE" id="PS00600">
    <property type="entry name" value="AA_TRANSFER_CLASS_3"/>
    <property type="match status" value="1"/>
</dbReference>
<dbReference type="GO" id="GO:0005737">
    <property type="term" value="C:cytoplasm"/>
    <property type="evidence" value="ECO:0007669"/>
    <property type="project" value="UniProtKB-SubCell"/>
</dbReference>
<dbReference type="HAMAP" id="MF_00375">
    <property type="entry name" value="HemL_aminotrans_3"/>
    <property type="match status" value="1"/>
</dbReference>
<keyword evidence="8 9" id="KW-0627">Porphyrin biosynthesis</keyword>
<dbReference type="AlphaFoldDB" id="A0A494Z5Y3"/>
<dbReference type="PANTHER" id="PTHR43713">
    <property type="entry name" value="GLUTAMATE-1-SEMIALDEHYDE 2,1-AMINOMUTASE"/>
    <property type="match status" value="1"/>
</dbReference>
<dbReference type="GO" id="GO:0042286">
    <property type="term" value="F:glutamate-1-semialdehyde 2,1-aminomutase activity"/>
    <property type="evidence" value="ECO:0007669"/>
    <property type="project" value="UniProtKB-UniRule"/>
</dbReference>
<dbReference type="Proteomes" id="UP000281813">
    <property type="component" value="Unassembled WGS sequence"/>
</dbReference>
<comment type="similarity">
    <text evidence="4 9">Belongs to the class-III pyridoxal-phosphate-dependent aminotransferase family. HemL subfamily.</text>
</comment>
<dbReference type="InterPro" id="IPR015424">
    <property type="entry name" value="PyrdxlP-dep_Trfase"/>
</dbReference>
<sequence length="429" mass="46793">MKNFKQSMDVYKEAVDLMPGGVNSPVRAFKSVGMNPIVMESGKGSKIIDVDGNEYIDYVLSWGPLILGHADERVVEKLKETIEKGTSFGASTKFENELAKLVINRVPSIEMVRMVNSGTEATMSAIRLARGYTGRDIILKFEGSYHGHGDSLLIKAGSGVATLGLPDSPGVPKSVASNTITVPYNDIESVRVAFEKYGENIAAVIAEPVCGNMGVIPPQQNFLQELRKVTEENGTLLIFDEVMTGFRVGYYSAQGHFDVVPDLTCLGKVIGGGLPVGAFGGKREIMEQIAPAGPIYQAGTLSGNPLAMSAGYETLSALNEASYEEINKKIDRLMEGYKEAAKEYDIPLHVNRAGSMFGVFFTNEPVINFETAKTSNLDYFSQYYRAMIEEGVFLPPSQFEGLFLSTAHTDEDIEKTIQAVRKAFAKIEK</sequence>
<dbReference type="InterPro" id="IPR004639">
    <property type="entry name" value="4pyrrol_synth_GluAld_NH2Trfase"/>
</dbReference>
<dbReference type="GO" id="GO:0030170">
    <property type="term" value="F:pyridoxal phosphate binding"/>
    <property type="evidence" value="ECO:0007669"/>
    <property type="project" value="InterPro"/>
</dbReference>
<dbReference type="NCBIfam" id="NF000818">
    <property type="entry name" value="PRK00062.1"/>
    <property type="match status" value="1"/>
</dbReference>
<evidence type="ECO:0000256" key="9">
    <source>
        <dbReference type="HAMAP-Rule" id="MF_00375"/>
    </source>
</evidence>
<proteinExistence type="inferred from homology"/>
<evidence type="ECO:0000256" key="6">
    <source>
        <dbReference type="ARBA" id="ARBA00022898"/>
    </source>
</evidence>
<keyword evidence="6 9" id="KW-0663">Pyridoxal phosphate</keyword>
<gene>
    <name evidence="9 10" type="primary">hemL</name>
    <name evidence="10" type="ORF">D8M05_03425</name>
</gene>
<feature type="modified residue" description="N6-(pyridoxal phosphate)lysine" evidence="9">
    <location>
        <position position="268"/>
    </location>
</feature>
<dbReference type="FunFam" id="3.40.640.10:FF:000021">
    <property type="entry name" value="Glutamate-1-semialdehyde 2,1-aminomutase"/>
    <property type="match status" value="1"/>
</dbReference>
<comment type="caution">
    <text evidence="10">The sequence shown here is derived from an EMBL/GenBank/DDBJ whole genome shotgun (WGS) entry which is preliminary data.</text>
</comment>
<comment type="catalytic activity">
    <reaction evidence="1 9">
        <text>(S)-4-amino-5-oxopentanoate = 5-aminolevulinate</text>
        <dbReference type="Rhea" id="RHEA:14265"/>
        <dbReference type="ChEBI" id="CHEBI:57501"/>
        <dbReference type="ChEBI" id="CHEBI:356416"/>
        <dbReference type="EC" id="5.4.3.8"/>
    </reaction>
</comment>
<comment type="subcellular location">
    <subcellularLocation>
        <location evidence="9">Cytoplasm</location>
    </subcellularLocation>
</comment>
<evidence type="ECO:0000313" key="10">
    <source>
        <dbReference type="EMBL" id="RKQ17950.1"/>
    </source>
</evidence>